<reference evidence="1 2" key="1">
    <citation type="submission" date="2023-09" db="EMBL/GenBank/DDBJ databases">
        <authorList>
            <person name="Rey-Velasco X."/>
        </authorList>
    </citation>
    <scope>NUCLEOTIDE SEQUENCE [LARGE SCALE GENOMIC DNA]</scope>
    <source>
        <strain evidence="1 2">W345</strain>
    </source>
</reference>
<dbReference type="InterPro" id="IPR029055">
    <property type="entry name" value="Ntn_hydrolases_N"/>
</dbReference>
<gene>
    <name evidence="1" type="ORF">RM530_01100</name>
</gene>
<evidence type="ECO:0000313" key="1">
    <source>
        <dbReference type="EMBL" id="MDT0495964.1"/>
    </source>
</evidence>
<name>A0ABU2WDL0_9GAMM</name>
<dbReference type="Proteomes" id="UP001254608">
    <property type="component" value="Unassembled WGS sequence"/>
</dbReference>
<organism evidence="1 2">
    <name type="scientific">Banduia mediterranea</name>
    <dbReference type="NCBI Taxonomy" id="3075609"/>
    <lineage>
        <taxon>Bacteria</taxon>
        <taxon>Pseudomonadati</taxon>
        <taxon>Pseudomonadota</taxon>
        <taxon>Gammaproteobacteria</taxon>
        <taxon>Nevskiales</taxon>
        <taxon>Algiphilaceae</taxon>
        <taxon>Banduia</taxon>
    </lineage>
</organism>
<dbReference type="Gene3D" id="3.60.20.10">
    <property type="entry name" value="Glutamine Phosphoribosylpyrophosphate, subunit 1, domain 1"/>
    <property type="match status" value="1"/>
</dbReference>
<protein>
    <submittedName>
        <fullName evidence="1">Uncharacterized protein</fullName>
    </submittedName>
</protein>
<accession>A0ABU2WDL0</accession>
<dbReference type="RefSeq" id="WP_311363356.1">
    <property type="nucleotide sequence ID" value="NZ_JAVRIC010000001.1"/>
</dbReference>
<keyword evidence="2" id="KW-1185">Reference proteome</keyword>
<comment type="caution">
    <text evidence="1">The sequence shown here is derived from an EMBL/GenBank/DDBJ whole genome shotgun (WGS) entry which is preliminary data.</text>
</comment>
<dbReference type="SUPFAM" id="SSF56235">
    <property type="entry name" value="N-terminal nucleophile aminohydrolases (Ntn hydrolases)"/>
    <property type="match status" value="1"/>
</dbReference>
<proteinExistence type="predicted"/>
<evidence type="ECO:0000313" key="2">
    <source>
        <dbReference type="Proteomes" id="UP001254608"/>
    </source>
</evidence>
<dbReference type="EMBL" id="JAVRIC010000001">
    <property type="protein sequence ID" value="MDT0495964.1"/>
    <property type="molecule type" value="Genomic_DNA"/>
</dbReference>
<sequence>MTDPASPRYADFTEAYSHKRWLRFPFHEDEIQAQQISERHLGE</sequence>